<name>T0QLH6_SAPDV</name>
<sequence length="71" mass="7777">MSPETPPRRTARPSSPLEAEVAQLARQTPTKVLADDMNQTLLADVLASLRQQGAAMQKESTWVVQAKPLHL</sequence>
<dbReference type="OMA" id="KESTWVV"/>
<gene>
    <name evidence="2" type="ORF">SDRG_06850</name>
</gene>
<dbReference type="VEuPathDB" id="FungiDB:SDRG_06850"/>
<evidence type="ECO:0000313" key="2">
    <source>
        <dbReference type="EMBL" id="EQC35561.1"/>
    </source>
</evidence>
<dbReference type="Proteomes" id="UP000030762">
    <property type="component" value="Unassembled WGS sequence"/>
</dbReference>
<dbReference type="InParanoid" id="T0QLH6"/>
<dbReference type="OrthoDB" id="10364595at2759"/>
<dbReference type="GeneID" id="19947577"/>
<proteinExistence type="predicted"/>
<organism evidence="2 3">
    <name type="scientific">Saprolegnia diclina (strain VS20)</name>
    <dbReference type="NCBI Taxonomy" id="1156394"/>
    <lineage>
        <taxon>Eukaryota</taxon>
        <taxon>Sar</taxon>
        <taxon>Stramenopiles</taxon>
        <taxon>Oomycota</taxon>
        <taxon>Saprolegniomycetes</taxon>
        <taxon>Saprolegniales</taxon>
        <taxon>Saprolegniaceae</taxon>
        <taxon>Saprolegnia</taxon>
    </lineage>
</organism>
<protein>
    <submittedName>
        <fullName evidence="2">Uncharacterized protein</fullName>
    </submittedName>
</protein>
<evidence type="ECO:0000256" key="1">
    <source>
        <dbReference type="SAM" id="MobiDB-lite"/>
    </source>
</evidence>
<dbReference type="EMBL" id="JH767150">
    <property type="protein sequence ID" value="EQC35561.1"/>
    <property type="molecule type" value="Genomic_DNA"/>
</dbReference>
<dbReference type="RefSeq" id="XP_008610878.1">
    <property type="nucleotide sequence ID" value="XM_008612656.1"/>
</dbReference>
<evidence type="ECO:0000313" key="3">
    <source>
        <dbReference type="Proteomes" id="UP000030762"/>
    </source>
</evidence>
<keyword evidence="3" id="KW-1185">Reference proteome</keyword>
<feature type="region of interest" description="Disordered" evidence="1">
    <location>
        <begin position="1"/>
        <end position="22"/>
    </location>
</feature>
<accession>T0QLH6</accession>
<reference evidence="2 3" key="1">
    <citation type="submission" date="2012-04" db="EMBL/GenBank/DDBJ databases">
        <title>The Genome Sequence of Saprolegnia declina VS20.</title>
        <authorList>
            <consortium name="The Broad Institute Genome Sequencing Platform"/>
            <person name="Russ C."/>
            <person name="Nusbaum C."/>
            <person name="Tyler B."/>
            <person name="van West P."/>
            <person name="Dieguez-Uribeondo J."/>
            <person name="de Bruijn I."/>
            <person name="Tripathy S."/>
            <person name="Jiang R."/>
            <person name="Young S.K."/>
            <person name="Zeng Q."/>
            <person name="Gargeya S."/>
            <person name="Fitzgerald M."/>
            <person name="Haas B."/>
            <person name="Abouelleil A."/>
            <person name="Alvarado L."/>
            <person name="Arachchi H.M."/>
            <person name="Berlin A."/>
            <person name="Chapman S.B."/>
            <person name="Goldberg J."/>
            <person name="Griggs A."/>
            <person name="Gujja S."/>
            <person name="Hansen M."/>
            <person name="Howarth C."/>
            <person name="Imamovic A."/>
            <person name="Larimer J."/>
            <person name="McCowen C."/>
            <person name="Montmayeur A."/>
            <person name="Murphy C."/>
            <person name="Neiman D."/>
            <person name="Pearson M."/>
            <person name="Priest M."/>
            <person name="Roberts A."/>
            <person name="Saif S."/>
            <person name="Shea T."/>
            <person name="Sisk P."/>
            <person name="Sykes S."/>
            <person name="Wortman J."/>
            <person name="Nusbaum C."/>
            <person name="Birren B."/>
        </authorList>
    </citation>
    <scope>NUCLEOTIDE SEQUENCE [LARGE SCALE GENOMIC DNA]</scope>
    <source>
        <strain evidence="2 3">VS20</strain>
    </source>
</reference>
<dbReference type="AlphaFoldDB" id="T0QLH6"/>